<dbReference type="Proteomes" id="UP000317646">
    <property type="component" value="Unassembled WGS sequence"/>
</dbReference>
<dbReference type="OrthoDB" id="1005072at2"/>
<proteinExistence type="predicted"/>
<dbReference type="RefSeq" id="WP_140466570.1">
    <property type="nucleotide sequence ID" value="NZ_RCYZ01000004.1"/>
</dbReference>
<evidence type="ECO:0000313" key="2">
    <source>
        <dbReference type="Proteomes" id="UP000317646"/>
    </source>
</evidence>
<dbReference type="Pfam" id="PF11013">
    <property type="entry name" value="DUF2851"/>
    <property type="match status" value="1"/>
</dbReference>
<dbReference type="AlphaFoldDB" id="A0A502GX14"/>
<sequence>MREDFIHYVWQHQYFDKADLRTAGGEEIQVLKPGHRNADAGPDFLNARLRLGDVEWNGAVEIHLRASDWQRHNHQVDAKYDQVVLHVVHTHDAEVARTNGSRIPVLALGPRLGPELLARYQALADAPAAASLPCAPLLGQVPEITKIMMAERALLERVEAKADAVAGLHERLGHDWEATAYHALMAAFGFQKNSEPLARLAKAVPLAVLRRHRHDQRQLEALLFGQAGFLAENDETAADAYIQNLRREYEFLRHKYDLGAPALAVHEWNYLRLRPANFPPVRLGQLAGLLHARPALFDALLTAQSVSALAEFFRAPAPAYWRAHFRPGRPGKVPDLGKGSIDLLITNVVVPLRVAYARSVGQPALVESSVALLTELPAEHNQYTDLYAALGFGHRTAADSQGLLALHKSYCDPRRCLHCAIGSRLVQGPQLRIAR</sequence>
<comment type="caution">
    <text evidence="1">The sequence shown here is derived from an EMBL/GenBank/DDBJ whole genome shotgun (WGS) entry which is preliminary data.</text>
</comment>
<protein>
    <submittedName>
        <fullName evidence="1">DUF2851 family protein</fullName>
    </submittedName>
</protein>
<evidence type="ECO:0000313" key="1">
    <source>
        <dbReference type="EMBL" id="TPG65918.1"/>
    </source>
</evidence>
<keyword evidence="2" id="KW-1185">Reference proteome</keyword>
<organism evidence="1 2">
    <name type="scientific">Hymenobacter nivis</name>
    <dbReference type="NCBI Taxonomy" id="1850093"/>
    <lineage>
        <taxon>Bacteria</taxon>
        <taxon>Pseudomonadati</taxon>
        <taxon>Bacteroidota</taxon>
        <taxon>Cytophagia</taxon>
        <taxon>Cytophagales</taxon>
        <taxon>Hymenobacteraceae</taxon>
        <taxon>Hymenobacter</taxon>
    </lineage>
</organism>
<name>A0A502GX14_9BACT</name>
<dbReference type="InterPro" id="IPR021272">
    <property type="entry name" value="DUF2851"/>
</dbReference>
<accession>A0A502GX14</accession>
<dbReference type="EMBL" id="RCYZ01000004">
    <property type="protein sequence ID" value="TPG65918.1"/>
    <property type="molecule type" value="Genomic_DNA"/>
</dbReference>
<reference evidence="1 2" key="1">
    <citation type="journal article" date="2019" name="Environ. Microbiol.">
        <title>Species interactions and distinct microbial communities in high Arctic permafrost affected cryosols are associated with the CH4 and CO2 gas fluxes.</title>
        <authorList>
            <person name="Altshuler I."/>
            <person name="Hamel J."/>
            <person name="Turney S."/>
            <person name="Magnuson E."/>
            <person name="Levesque R."/>
            <person name="Greer C."/>
            <person name="Whyte L.G."/>
        </authorList>
    </citation>
    <scope>NUCLEOTIDE SEQUENCE [LARGE SCALE GENOMIC DNA]</scope>
    <source>
        <strain evidence="1 2">S9.2P</strain>
    </source>
</reference>
<gene>
    <name evidence="1" type="ORF">EAH73_11045</name>
</gene>